<comment type="similarity">
    <text evidence="3">Belongs to the FPP/GGPP synthase family.</text>
</comment>
<dbReference type="InterPro" id="IPR033749">
    <property type="entry name" value="Polyprenyl_synt_CS"/>
</dbReference>
<dbReference type="SUPFAM" id="SSF48576">
    <property type="entry name" value="Terpenoid synthases"/>
    <property type="match status" value="1"/>
</dbReference>
<dbReference type="Proteomes" id="UP001168821">
    <property type="component" value="Unassembled WGS sequence"/>
</dbReference>
<organism evidence="4 5">
    <name type="scientific">Zophobas morio</name>
    <dbReference type="NCBI Taxonomy" id="2755281"/>
    <lineage>
        <taxon>Eukaryota</taxon>
        <taxon>Metazoa</taxon>
        <taxon>Ecdysozoa</taxon>
        <taxon>Arthropoda</taxon>
        <taxon>Hexapoda</taxon>
        <taxon>Insecta</taxon>
        <taxon>Pterygota</taxon>
        <taxon>Neoptera</taxon>
        <taxon>Endopterygota</taxon>
        <taxon>Coleoptera</taxon>
        <taxon>Polyphaga</taxon>
        <taxon>Cucujiformia</taxon>
        <taxon>Tenebrionidae</taxon>
        <taxon>Zophobas</taxon>
    </lineage>
</organism>
<gene>
    <name evidence="4" type="ORF">Zmor_023289</name>
</gene>
<dbReference type="PROSITE" id="PS00723">
    <property type="entry name" value="POLYPRENYL_SYNTHASE_1"/>
    <property type="match status" value="1"/>
</dbReference>
<proteinExistence type="inferred from homology"/>
<evidence type="ECO:0000256" key="3">
    <source>
        <dbReference type="RuleBase" id="RU004466"/>
    </source>
</evidence>
<dbReference type="EMBL" id="JALNTZ010000007">
    <property type="protein sequence ID" value="KAJ3645648.1"/>
    <property type="molecule type" value="Genomic_DNA"/>
</dbReference>
<accession>A0AA38HY20</accession>
<dbReference type="InterPro" id="IPR000092">
    <property type="entry name" value="Polyprenyl_synt"/>
</dbReference>
<dbReference type="GO" id="GO:0004659">
    <property type="term" value="F:prenyltransferase activity"/>
    <property type="evidence" value="ECO:0007669"/>
    <property type="project" value="InterPro"/>
</dbReference>
<dbReference type="AlphaFoldDB" id="A0AA38HY20"/>
<evidence type="ECO:0000313" key="4">
    <source>
        <dbReference type="EMBL" id="KAJ3645648.1"/>
    </source>
</evidence>
<dbReference type="InterPro" id="IPR008949">
    <property type="entry name" value="Isoprenoid_synthase_dom_sf"/>
</dbReference>
<dbReference type="GO" id="GO:0042811">
    <property type="term" value="P:pheromone biosynthetic process"/>
    <property type="evidence" value="ECO:0007669"/>
    <property type="project" value="UniProtKB-ARBA"/>
</dbReference>
<protein>
    <recommendedName>
        <fullName evidence="6">Geranylgeranyl pyrophosphate synthase</fullName>
    </recommendedName>
</protein>
<keyword evidence="1" id="KW-0479">Metal-binding</keyword>
<keyword evidence="2" id="KW-0460">Magnesium</keyword>
<evidence type="ECO:0000256" key="1">
    <source>
        <dbReference type="ARBA" id="ARBA00022723"/>
    </source>
</evidence>
<evidence type="ECO:0000256" key="2">
    <source>
        <dbReference type="ARBA" id="ARBA00022842"/>
    </source>
</evidence>
<dbReference type="GO" id="GO:0008299">
    <property type="term" value="P:isoprenoid biosynthetic process"/>
    <property type="evidence" value="ECO:0007669"/>
    <property type="project" value="InterPro"/>
</dbReference>
<name>A0AA38HY20_9CUCU</name>
<dbReference type="Pfam" id="PF00348">
    <property type="entry name" value="polyprenyl_synt"/>
    <property type="match status" value="2"/>
</dbReference>
<dbReference type="PANTHER" id="PTHR12001:SF44">
    <property type="entry name" value="GERANYLGERANYL PYROPHOSPHATE SYNTHASE"/>
    <property type="match status" value="1"/>
</dbReference>
<evidence type="ECO:0008006" key="6">
    <source>
        <dbReference type="Google" id="ProtNLM"/>
    </source>
</evidence>
<sequence>MSTLHPISVDDENKILWHPILHVDQMGPEKSNVMKRLWRAFNYWINCPKGKQRIIAEIGDNLYNVGLLLDDIEDNAILRRGAPAAHLIYGLASTVYAIIYRMIILIEQLLDVSENKEIVTDYVIEAGTQLLRGQGVEIYFRDTCICPTYEDYKHIINDRWVSLLNFGLRMLQLFVENENKDFTSLLTTISVFIQIYNDYINLHNPKAGANTCLINLLILLSFQYSNVKTYCDDITEGKFTFPMIHAIRTHPDDHHLIDIIKKRPTDLETKKVFVNILESFGSFEYTRKTLGKLRGDILSEVDNLQLNENPYLKRVLEDILNNLETEIYFDRCD</sequence>
<reference evidence="4" key="1">
    <citation type="journal article" date="2023" name="G3 (Bethesda)">
        <title>Whole genome assemblies of Zophobas morio and Tenebrio molitor.</title>
        <authorList>
            <person name="Kaur S."/>
            <person name="Stinson S.A."/>
            <person name="diCenzo G.C."/>
        </authorList>
    </citation>
    <scope>NUCLEOTIDE SEQUENCE</scope>
    <source>
        <strain evidence="4">QUZm001</strain>
    </source>
</reference>
<dbReference type="Gene3D" id="1.10.600.10">
    <property type="entry name" value="Farnesyl Diphosphate Synthase"/>
    <property type="match status" value="1"/>
</dbReference>
<dbReference type="GO" id="GO:0046872">
    <property type="term" value="F:metal ion binding"/>
    <property type="evidence" value="ECO:0007669"/>
    <property type="project" value="UniProtKB-KW"/>
</dbReference>
<keyword evidence="3" id="KW-0808">Transferase</keyword>
<dbReference type="PANTHER" id="PTHR12001">
    <property type="entry name" value="GERANYLGERANYL PYROPHOSPHATE SYNTHASE"/>
    <property type="match status" value="1"/>
</dbReference>
<keyword evidence="5" id="KW-1185">Reference proteome</keyword>
<evidence type="ECO:0000313" key="5">
    <source>
        <dbReference type="Proteomes" id="UP001168821"/>
    </source>
</evidence>
<comment type="caution">
    <text evidence="4">The sequence shown here is derived from an EMBL/GenBank/DDBJ whole genome shotgun (WGS) entry which is preliminary data.</text>
</comment>